<sequence>MSSTEKVVAGGKVAMVVPATPSPVEAVRLGSVVVNKRSEPPPNAPPRVFKLPPGYVLMQTPSGTIITKAAPENPGCSQGSGTGGVASPPRFIALKAIPAVSNSGSKTALRSPDSVKPSERATQSAASTAVKGESASPRIVTVRTISSRSLMDSGPLSQTQKTLLPQNQPTTNKAGPGVRPAPRIISLKSVATLPSKELKLSLKNQEPVVQLSKSTVPLVRGTVSAGVVSSPRILSVQTTAKPASKEPGLSLRDRAPLMQCNDSQEPAVADIVSTNMRPAPRIITLKPHTEPSSKTSIKIKESSDQRIQKCEMQKTPSSVETSILPNVSEASNVSSSENPKPKPTPWCRDPRPLWKKEPVVLYSGCPPENLIPRRKKKGAPPESLPCPKLLNDILPPGFNYHISSFEQLKNQDNFKAELRINIFQKEDALKWLQEFEDISGTNFRVAKTFTENSSRLIFKKVWKCQRNTHRKDQIMKRESKRHIGCQARIIITVKNKEMKSSTDMLLSDFPCVVGIFHNHCHSTKTPDSLRYRRPLPEIRAKFADMYKAKITPSTALRVHMADLKREHGDKYPEVIQDGARCPPLPWCYRLYYETLGKKVKDGKNKSGRKSSYKRKVVSQPGTSSQILKGNAPVLINFNSGSMNGTSVANKPACDEMQRSINSLYEYEFMSKTKEHDLVESVVVVNTDEDNCELVDGNEPVVTCELIDNNEMVENCDSNEPVVTCELIDNNEMVENCELVDDETAENCELVDGETAENCELVDNNETVESSELLDNNELLDDVETQEDFVEDHTFLDHGEDADEVRSQSVSPQHDVIENNGETITVAVSDVQNLGNSSEPHYSAMEVERVAECFQRAVDDIKVKLQTMPETYLEVVGKFLSAYEEAQQTDSHSTFTKSLSELSSDLCKVMIPKPVSLEPEVSNIVECILDQNQSSSPPPKQLSGSPKRKVLVLRMNPNKFNQIIRKVGGSKQSKELINI</sequence>
<accession>A0AAV7Y2H9</accession>
<feature type="compositionally biased region" description="Basic and acidic residues" evidence="1">
    <location>
        <begin position="298"/>
        <end position="312"/>
    </location>
</feature>
<feature type="region of interest" description="Disordered" evidence="1">
    <location>
        <begin position="103"/>
        <end position="181"/>
    </location>
</feature>
<gene>
    <name evidence="2" type="ORF">ONE63_005665</name>
</gene>
<proteinExistence type="predicted"/>
<feature type="region of interest" description="Disordered" evidence="1">
    <location>
        <begin position="286"/>
        <end position="349"/>
    </location>
</feature>
<protein>
    <submittedName>
        <fullName evidence="2">Uncharacterized protein</fullName>
    </submittedName>
</protein>
<evidence type="ECO:0000313" key="3">
    <source>
        <dbReference type="Proteomes" id="UP001075354"/>
    </source>
</evidence>
<feature type="compositionally biased region" description="Polar residues" evidence="1">
    <location>
        <begin position="314"/>
        <end position="325"/>
    </location>
</feature>
<dbReference type="Proteomes" id="UP001075354">
    <property type="component" value="Chromosome 2"/>
</dbReference>
<organism evidence="2 3">
    <name type="scientific">Megalurothrips usitatus</name>
    <name type="common">bean blossom thrips</name>
    <dbReference type="NCBI Taxonomy" id="439358"/>
    <lineage>
        <taxon>Eukaryota</taxon>
        <taxon>Metazoa</taxon>
        <taxon>Ecdysozoa</taxon>
        <taxon>Arthropoda</taxon>
        <taxon>Hexapoda</taxon>
        <taxon>Insecta</taxon>
        <taxon>Pterygota</taxon>
        <taxon>Neoptera</taxon>
        <taxon>Paraneoptera</taxon>
        <taxon>Thysanoptera</taxon>
        <taxon>Terebrantia</taxon>
        <taxon>Thripoidea</taxon>
        <taxon>Thripidae</taxon>
        <taxon>Megalurothrips</taxon>
    </lineage>
</organism>
<feature type="compositionally biased region" description="Low complexity" evidence="1">
    <location>
        <begin position="326"/>
        <end position="338"/>
    </location>
</feature>
<evidence type="ECO:0000256" key="1">
    <source>
        <dbReference type="SAM" id="MobiDB-lite"/>
    </source>
</evidence>
<dbReference type="AlphaFoldDB" id="A0AAV7Y2H9"/>
<comment type="caution">
    <text evidence="2">The sequence shown here is derived from an EMBL/GenBank/DDBJ whole genome shotgun (WGS) entry which is preliminary data.</text>
</comment>
<name>A0AAV7Y2H9_9NEOP</name>
<dbReference type="EMBL" id="JAPTSV010000002">
    <property type="protein sequence ID" value="KAJ1530818.1"/>
    <property type="molecule type" value="Genomic_DNA"/>
</dbReference>
<dbReference type="PANTHER" id="PTHR35385">
    <property type="entry name" value="PROTEIN B, PUTATIVE-RELATED-RELATED"/>
    <property type="match status" value="1"/>
</dbReference>
<keyword evidence="3" id="KW-1185">Reference proteome</keyword>
<dbReference type="PANTHER" id="PTHR35385:SF2">
    <property type="entry name" value="PROTEIN B, PUTATIVE-RELATED"/>
    <property type="match status" value="1"/>
</dbReference>
<feature type="compositionally biased region" description="Basic residues" evidence="1">
    <location>
        <begin position="605"/>
        <end position="616"/>
    </location>
</feature>
<reference evidence="2" key="1">
    <citation type="submission" date="2022-12" db="EMBL/GenBank/DDBJ databases">
        <title>Chromosome-level genome assembly of the bean flower thrips Megalurothrips usitatus.</title>
        <authorList>
            <person name="Ma L."/>
            <person name="Liu Q."/>
            <person name="Li H."/>
            <person name="Cai W."/>
        </authorList>
    </citation>
    <scope>NUCLEOTIDE SEQUENCE</scope>
    <source>
        <strain evidence="2">Cailab_2022a</strain>
    </source>
</reference>
<evidence type="ECO:0000313" key="2">
    <source>
        <dbReference type="EMBL" id="KAJ1530818.1"/>
    </source>
</evidence>
<feature type="region of interest" description="Disordered" evidence="1">
    <location>
        <begin position="600"/>
        <end position="623"/>
    </location>
</feature>
<feature type="compositionally biased region" description="Polar residues" evidence="1">
    <location>
        <begin position="143"/>
        <end position="173"/>
    </location>
</feature>